<proteinExistence type="predicted"/>
<evidence type="ECO:0008006" key="3">
    <source>
        <dbReference type="Google" id="ProtNLM"/>
    </source>
</evidence>
<reference evidence="1 2" key="1">
    <citation type="submission" date="2024-02" db="EMBL/GenBank/DDBJ databases">
        <title>A novel Wenzhouxiangellaceae bacterium, isolated from coastal sediments.</title>
        <authorList>
            <person name="Du Z.-J."/>
            <person name="Ye Y.-Q."/>
            <person name="Zhang X.-Y."/>
        </authorList>
    </citation>
    <scope>NUCLEOTIDE SEQUENCE [LARGE SCALE GENOMIC DNA]</scope>
    <source>
        <strain evidence="1 2">CH-27</strain>
    </source>
</reference>
<dbReference type="AlphaFoldDB" id="A0AAW9RKG2"/>
<protein>
    <recommendedName>
        <fullName evidence="3">Glyoxalase</fullName>
    </recommendedName>
</protein>
<comment type="caution">
    <text evidence="1">The sequence shown here is derived from an EMBL/GenBank/DDBJ whole genome shotgun (WGS) entry which is preliminary data.</text>
</comment>
<organism evidence="1 2">
    <name type="scientific">Elongatibacter sediminis</name>
    <dbReference type="NCBI Taxonomy" id="3119006"/>
    <lineage>
        <taxon>Bacteria</taxon>
        <taxon>Pseudomonadati</taxon>
        <taxon>Pseudomonadota</taxon>
        <taxon>Gammaproteobacteria</taxon>
        <taxon>Chromatiales</taxon>
        <taxon>Wenzhouxiangellaceae</taxon>
        <taxon>Elongatibacter</taxon>
    </lineage>
</organism>
<dbReference type="Proteomes" id="UP001359886">
    <property type="component" value="Unassembled WGS sequence"/>
</dbReference>
<dbReference type="EMBL" id="JAZHOG010000013">
    <property type="protein sequence ID" value="MEJ8569383.1"/>
    <property type="molecule type" value="Genomic_DNA"/>
</dbReference>
<accession>A0AAW9RKG2</accession>
<sequence>MIGYVIPGTNDLPLVAAIYDALLAEMGGTDEGFYAACFRDPDGNKLDAFSYG</sequence>
<evidence type="ECO:0000313" key="2">
    <source>
        <dbReference type="Proteomes" id="UP001359886"/>
    </source>
</evidence>
<gene>
    <name evidence="1" type="ORF">V3330_17285</name>
</gene>
<evidence type="ECO:0000313" key="1">
    <source>
        <dbReference type="EMBL" id="MEJ8569383.1"/>
    </source>
</evidence>
<name>A0AAW9RKG2_9GAMM</name>
<keyword evidence="2" id="KW-1185">Reference proteome</keyword>
<dbReference type="RefSeq" id="WP_354696705.1">
    <property type="nucleotide sequence ID" value="NZ_JAZHOG010000013.1"/>
</dbReference>